<dbReference type="OrthoDB" id="9777090at2"/>
<dbReference type="STRING" id="227084.SAMN05421855_102436"/>
<gene>
    <name evidence="3" type="ORF">SAMN05421855_102436</name>
</gene>
<dbReference type="AlphaFoldDB" id="A0A1G7FAF7"/>
<dbReference type="InterPro" id="IPR029058">
    <property type="entry name" value="AB_hydrolase_fold"/>
</dbReference>
<evidence type="ECO:0000256" key="1">
    <source>
        <dbReference type="SAM" id="Phobius"/>
    </source>
</evidence>
<keyword evidence="1" id="KW-0472">Membrane</keyword>
<keyword evidence="1" id="KW-1133">Transmembrane helix</keyword>
<dbReference type="InterPro" id="IPR000073">
    <property type="entry name" value="AB_hydrolase_1"/>
</dbReference>
<name>A0A1G7FAF7_9FLAO</name>
<evidence type="ECO:0000313" key="4">
    <source>
        <dbReference type="Proteomes" id="UP000199321"/>
    </source>
</evidence>
<accession>A0A1G7FAF7</accession>
<sequence length="265" mass="30572">MRNIKKVSVFILSIVLLGTIGLYFMQERLIFLPTKLPQDYTYHFSEAFSEVFIETEDNARLNAIHFTVENPKGVLLYFHGNAGDLSRWGEITSYFTTLQYDVLVMDFRTYGKSTGALSEENLYRDSQLWYNWLLQTYAEDKITVYGRSLGTTFATYVASENNPKQLLLETPFYNLEEAARNRIPFLPLKYLLKYHFPSNEFMEAVSCPVTIFHGTSDSVVPFESGKKLSELIPEKRRTFITIPEGEHNNLKSFPAYIEAVSEALK</sequence>
<feature type="transmembrane region" description="Helical" evidence="1">
    <location>
        <begin position="7"/>
        <end position="25"/>
    </location>
</feature>
<keyword evidence="4" id="KW-1185">Reference proteome</keyword>
<dbReference type="Gene3D" id="3.40.50.1820">
    <property type="entry name" value="alpha/beta hydrolase"/>
    <property type="match status" value="2"/>
</dbReference>
<dbReference type="RefSeq" id="WP_093142946.1">
    <property type="nucleotide sequence ID" value="NZ_BMWO01000002.1"/>
</dbReference>
<dbReference type="Pfam" id="PF00561">
    <property type="entry name" value="Abhydrolase_1"/>
    <property type="match status" value="1"/>
</dbReference>
<evidence type="ECO:0000313" key="3">
    <source>
        <dbReference type="EMBL" id="SDE72852.1"/>
    </source>
</evidence>
<evidence type="ECO:0000259" key="2">
    <source>
        <dbReference type="Pfam" id="PF00561"/>
    </source>
</evidence>
<dbReference type="PANTHER" id="PTHR12277:SF81">
    <property type="entry name" value="PROTEIN ABHD13"/>
    <property type="match status" value="1"/>
</dbReference>
<dbReference type="PANTHER" id="PTHR12277">
    <property type="entry name" value="ALPHA/BETA HYDROLASE DOMAIN-CONTAINING PROTEIN"/>
    <property type="match status" value="1"/>
</dbReference>
<organism evidence="3 4">
    <name type="scientific">Ulvibacter litoralis</name>
    <dbReference type="NCBI Taxonomy" id="227084"/>
    <lineage>
        <taxon>Bacteria</taxon>
        <taxon>Pseudomonadati</taxon>
        <taxon>Bacteroidota</taxon>
        <taxon>Flavobacteriia</taxon>
        <taxon>Flavobacteriales</taxon>
        <taxon>Flavobacteriaceae</taxon>
        <taxon>Ulvibacter</taxon>
    </lineage>
</organism>
<reference evidence="3 4" key="1">
    <citation type="submission" date="2016-10" db="EMBL/GenBank/DDBJ databases">
        <authorList>
            <person name="de Groot N.N."/>
        </authorList>
    </citation>
    <scope>NUCLEOTIDE SEQUENCE [LARGE SCALE GENOMIC DNA]</scope>
    <source>
        <strain evidence="3 4">DSM 16195</strain>
    </source>
</reference>
<dbReference type="SUPFAM" id="SSF53474">
    <property type="entry name" value="alpha/beta-Hydrolases"/>
    <property type="match status" value="1"/>
</dbReference>
<dbReference type="EMBL" id="FNBA01000002">
    <property type="protein sequence ID" value="SDE72852.1"/>
    <property type="molecule type" value="Genomic_DNA"/>
</dbReference>
<proteinExistence type="predicted"/>
<protein>
    <recommendedName>
        <fullName evidence="2">AB hydrolase-1 domain-containing protein</fullName>
    </recommendedName>
</protein>
<keyword evidence="1" id="KW-0812">Transmembrane</keyword>
<feature type="domain" description="AB hydrolase-1" evidence="2">
    <location>
        <begin position="74"/>
        <end position="163"/>
    </location>
</feature>
<dbReference type="Proteomes" id="UP000199321">
    <property type="component" value="Unassembled WGS sequence"/>
</dbReference>